<keyword evidence="3" id="KW-0963">Cytoplasm</keyword>
<dbReference type="AlphaFoldDB" id="A0A1F5P545"/>
<dbReference type="PRINTS" id="PR00297">
    <property type="entry name" value="CHAPERONIN10"/>
</dbReference>
<dbReference type="CDD" id="cd00320">
    <property type="entry name" value="cpn10"/>
    <property type="match status" value="1"/>
</dbReference>
<keyword evidence="2 3" id="KW-0143">Chaperone</keyword>
<comment type="subcellular location">
    <subcellularLocation>
        <location evidence="3">Cytoplasm</location>
    </subcellularLocation>
</comment>
<dbReference type="HAMAP" id="MF_00580">
    <property type="entry name" value="CH10"/>
    <property type="match status" value="1"/>
</dbReference>
<dbReference type="FunFam" id="2.30.33.40:FF:000001">
    <property type="entry name" value="10 kDa chaperonin"/>
    <property type="match status" value="1"/>
</dbReference>
<evidence type="ECO:0000256" key="1">
    <source>
        <dbReference type="ARBA" id="ARBA00006975"/>
    </source>
</evidence>
<dbReference type="Pfam" id="PF00166">
    <property type="entry name" value="Cpn10"/>
    <property type="match status" value="1"/>
</dbReference>
<dbReference type="Proteomes" id="UP000176786">
    <property type="component" value="Unassembled WGS sequence"/>
</dbReference>
<dbReference type="Gene3D" id="2.30.33.40">
    <property type="entry name" value="GroES chaperonin"/>
    <property type="match status" value="1"/>
</dbReference>
<dbReference type="GO" id="GO:0046872">
    <property type="term" value="F:metal ion binding"/>
    <property type="evidence" value="ECO:0007669"/>
    <property type="project" value="TreeGrafter"/>
</dbReference>
<dbReference type="GO" id="GO:0005524">
    <property type="term" value="F:ATP binding"/>
    <property type="evidence" value="ECO:0007669"/>
    <property type="project" value="InterPro"/>
</dbReference>
<dbReference type="SUPFAM" id="SSF50129">
    <property type="entry name" value="GroES-like"/>
    <property type="match status" value="1"/>
</dbReference>
<dbReference type="NCBIfam" id="NF001531">
    <property type="entry name" value="PRK00364.2-2"/>
    <property type="match status" value="1"/>
</dbReference>
<evidence type="ECO:0000256" key="4">
    <source>
        <dbReference type="RuleBase" id="RU000535"/>
    </source>
</evidence>
<dbReference type="GO" id="GO:0051082">
    <property type="term" value="F:unfolded protein binding"/>
    <property type="evidence" value="ECO:0007669"/>
    <property type="project" value="TreeGrafter"/>
</dbReference>
<dbReference type="PANTHER" id="PTHR10772:SF63">
    <property type="entry name" value="20 KDA CHAPERONIN, CHLOROPLASTIC"/>
    <property type="match status" value="1"/>
</dbReference>
<comment type="function">
    <text evidence="3 4">Together with the chaperonin GroEL, plays an essential role in assisting protein folding. The GroEL-GroES system forms a nano-cage that allows encapsulation of the non-native substrate proteins and provides a physical environment optimized to promote and accelerate protein folding. GroES binds to the apical surface of the GroEL ring, thereby capping the opening of the GroEL channel.</text>
</comment>
<evidence type="ECO:0000313" key="6">
    <source>
        <dbReference type="Proteomes" id="UP000176786"/>
    </source>
</evidence>
<evidence type="ECO:0000256" key="3">
    <source>
        <dbReference type="HAMAP-Rule" id="MF_00580"/>
    </source>
</evidence>
<dbReference type="GO" id="GO:0044183">
    <property type="term" value="F:protein folding chaperone"/>
    <property type="evidence" value="ECO:0007669"/>
    <property type="project" value="InterPro"/>
</dbReference>
<reference evidence="5 6" key="1">
    <citation type="journal article" date="2016" name="Nat. Commun.">
        <title>Thousands of microbial genomes shed light on interconnected biogeochemical processes in an aquifer system.</title>
        <authorList>
            <person name="Anantharaman K."/>
            <person name="Brown C.T."/>
            <person name="Hug L.A."/>
            <person name="Sharon I."/>
            <person name="Castelle C.J."/>
            <person name="Probst A.J."/>
            <person name="Thomas B.C."/>
            <person name="Singh A."/>
            <person name="Wilkins M.J."/>
            <person name="Karaoz U."/>
            <person name="Brodie E.L."/>
            <person name="Williams K.H."/>
            <person name="Hubbard S.S."/>
            <person name="Banfield J.F."/>
        </authorList>
    </citation>
    <scope>NUCLEOTIDE SEQUENCE [LARGE SCALE GENOMIC DNA]</scope>
</reference>
<gene>
    <name evidence="3" type="primary">groES</name>
    <name evidence="3" type="synonym">groS</name>
    <name evidence="5" type="ORF">A3J48_00610</name>
</gene>
<dbReference type="GO" id="GO:0051087">
    <property type="term" value="F:protein-folding chaperone binding"/>
    <property type="evidence" value="ECO:0007669"/>
    <property type="project" value="TreeGrafter"/>
</dbReference>
<dbReference type="SMART" id="SM00883">
    <property type="entry name" value="Cpn10"/>
    <property type="match status" value="1"/>
</dbReference>
<dbReference type="EMBL" id="MFES01000029">
    <property type="protein sequence ID" value="OGE84982.1"/>
    <property type="molecule type" value="Genomic_DNA"/>
</dbReference>
<comment type="similarity">
    <text evidence="1 3 4">Belongs to the GroES chaperonin family.</text>
</comment>
<dbReference type="PANTHER" id="PTHR10772">
    <property type="entry name" value="10 KDA HEAT SHOCK PROTEIN"/>
    <property type="match status" value="1"/>
</dbReference>
<dbReference type="GO" id="GO:0005737">
    <property type="term" value="C:cytoplasm"/>
    <property type="evidence" value="ECO:0007669"/>
    <property type="project" value="UniProtKB-SubCell"/>
</dbReference>
<evidence type="ECO:0000256" key="2">
    <source>
        <dbReference type="ARBA" id="ARBA00023186"/>
    </source>
</evidence>
<comment type="subunit">
    <text evidence="3">Heptamer of 7 subunits arranged in a ring. Interacts with the chaperonin GroEL.</text>
</comment>
<protein>
    <recommendedName>
        <fullName evidence="3">Co-chaperonin GroES</fullName>
    </recommendedName>
    <alternativeName>
        <fullName evidence="3">10 kDa chaperonin</fullName>
    </alternativeName>
    <alternativeName>
        <fullName evidence="3">Chaperonin-10</fullName>
        <shortName evidence="3">Cpn10</shortName>
    </alternativeName>
</protein>
<dbReference type="InterPro" id="IPR011032">
    <property type="entry name" value="GroES-like_sf"/>
</dbReference>
<dbReference type="InterPro" id="IPR020818">
    <property type="entry name" value="Chaperonin_GroES"/>
</dbReference>
<comment type="caution">
    <text evidence="5">The sequence shown here is derived from an EMBL/GenBank/DDBJ whole genome shotgun (WGS) entry which is preliminary data.</text>
</comment>
<proteinExistence type="inferred from homology"/>
<dbReference type="STRING" id="1817832.A3J48_00610"/>
<sequence>MQIKPLGSRVLVKPLKQEEIKGGIILPDTAEKERKEQGEVVAIGAGEDVQKLGLAVGNKVLFGKYSGEEIKMDDQDYRFLNHDDVLAVIE</sequence>
<evidence type="ECO:0000313" key="5">
    <source>
        <dbReference type="EMBL" id="OGE84982.1"/>
    </source>
</evidence>
<dbReference type="InterPro" id="IPR037124">
    <property type="entry name" value="Chaperonin_GroES_sf"/>
</dbReference>
<organism evidence="5 6">
    <name type="scientific">Candidatus Doudnabacteria bacterium RIFCSPHIGHO2_02_FULL_46_11</name>
    <dbReference type="NCBI Taxonomy" id="1817832"/>
    <lineage>
        <taxon>Bacteria</taxon>
        <taxon>Candidatus Doudnaibacteriota</taxon>
    </lineage>
</organism>
<accession>A0A1F5P545</accession>
<name>A0A1F5P545_9BACT</name>